<evidence type="ECO:0000256" key="4">
    <source>
        <dbReference type="ARBA" id="ARBA00023136"/>
    </source>
</evidence>
<evidence type="ECO:0000256" key="3">
    <source>
        <dbReference type="ARBA" id="ARBA00022989"/>
    </source>
</evidence>
<feature type="transmembrane region" description="Helical" evidence="6">
    <location>
        <begin position="56"/>
        <end position="76"/>
    </location>
</feature>
<keyword evidence="9" id="KW-1185">Reference proteome</keyword>
<organism evidence="8 9">
    <name type="scientific">Mycobacterium stomatepiae</name>
    <dbReference type="NCBI Taxonomy" id="470076"/>
    <lineage>
        <taxon>Bacteria</taxon>
        <taxon>Bacillati</taxon>
        <taxon>Actinomycetota</taxon>
        <taxon>Actinomycetes</taxon>
        <taxon>Mycobacteriales</taxon>
        <taxon>Mycobacteriaceae</taxon>
        <taxon>Mycobacterium</taxon>
        <taxon>Mycobacterium simiae complex</taxon>
    </lineage>
</organism>
<proteinExistence type="predicted"/>
<dbReference type="Pfam" id="PF06305">
    <property type="entry name" value="LapA_dom"/>
    <property type="match status" value="1"/>
</dbReference>
<name>A0A7I7QCA6_9MYCO</name>
<dbReference type="EMBL" id="AP022587">
    <property type="protein sequence ID" value="BBY23948.1"/>
    <property type="molecule type" value="Genomic_DNA"/>
</dbReference>
<dbReference type="GO" id="GO:0005886">
    <property type="term" value="C:plasma membrane"/>
    <property type="evidence" value="ECO:0007669"/>
    <property type="project" value="InterPro"/>
</dbReference>
<evidence type="ECO:0000256" key="5">
    <source>
        <dbReference type="SAM" id="MobiDB-lite"/>
    </source>
</evidence>
<dbReference type="RefSeq" id="WP_163791567.1">
    <property type="nucleotide sequence ID" value="NZ_AP022587.1"/>
</dbReference>
<keyword evidence="3 6" id="KW-1133">Transmembrane helix</keyword>
<dbReference type="KEGG" id="msto:MSTO_41530"/>
<feature type="region of interest" description="Disordered" evidence="5">
    <location>
        <begin position="1"/>
        <end position="48"/>
    </location>
</feature>
<protein>
    <recommendedName>
        <fullName evidence="7">Lipopolysaccharide assembly protein A domain-containing protein</fullName>
    </recommendedName>
</protein>
<dbReference type="Proteomes" id="UP000467130">
    <property type="component" value="Chromosome"/>
</dbReference>
<dbReference type="InterPro" id="IPR010445">
    <property type="entry name" value="LapA_dom"/>
</dbReference>
<evidence type="ECO:0000259" key="7">
    <source>
        <dbReference type="Pfam" id="PF06305"/>
    </source>
</evidence>
<evidence type="ECO:0000313" key="8">
    <source>
        <dbReference type="EMBL" id="BBY23948.1"/>
    </source>
</evidence>
<feature type="transmembrane region" description="Helical" evidence="6">
    <location>
        <begin position="96"/>
        <end position="120"/>
    </location>
</feature>
<keyword evidence="1" id="KW-1003">Cell membrane</keyword>
<evidence type="ECO:0000256" key="1">
    <source>
        <dbReference type="ARBA" id="ARBA00022475"/>
    </source>
</evidence>
<sequence>MSSTNPGSPGNPPPKPPPAPHAKPAPTAPPAPPAGPKPPHAGAHPKEPAIGFTRAGALWSALIAGFLILILLLIFIAQNTTPTPFQFLGFHWSLPLGVAILLAAVVGGLLTVAVGTARILQLRRAAKKQHAAAARQTPS</sequence>
<accession>A0A7I7QCA6</accession>
<gene>
    <name evidence="8" type="ORF">MSTO_41530</name>
</gene>
<keyword evidence="2 6" id="KW-0812">Transmembrane</keyword>
<keyword evidence="4 6" id="KW-0472">Membrane</keyword>
<reference evidence="8 9" key="1">
    <citation type="journal article" date="2019" name="Emerg. Microbes Infect.">
        <title>Comprehensive subspecies identification of 175 nontuberculous mycobacteria species based on 7547 genomic profiles.</title>
        <authorList>
            <person name="Matsumoto Y."/>
            <person name="Kinjo T."/>
            <person name="Motooka D."/>
            <person name="Nabeya D."/>
            <person name="Jung N."/>
            <person name="Uechi K."/>
            <person name="Horii T."/>
            <person name="Iida T."/>
            <person name="Fujita J."/>
            <person name="Nakamura S."/>
        </authorList>
    </citation>
    <scope>NUCLEOTIDE SEQUENCE [LARGE SCALE GENOMIC DNA]</scope>
    <source>
        <strain evidence="8 9">JCM 17783</strain>
    </source>
</reference>
<evidence type="ECO:0000256" key="2">
    <source>
        <dbReference type="ARBA" id="ARBA00022692"/>
    </source>
</evidence>
<feature type="domain" description="Lipopolysaccharide assembly protein A" evidence="7">
    <location>
        <begin position="78"/>
        <end position="136"/>
    </location>
</feature>
<evidence type="ECO:0000256" key="6">
    <source>
        <dbReference type="SAM" id="Phobius"/>
    </source>
</evidence>
<feature type="compositionally biased region" description="Pro residues" evidence="5">
    <location>
        <begin position="9"/>
        <end position="39"/>
    </location>
</feature>
<evidence type="ECO:0000313" key="9">
    <source>
        <dbReference type="Proteomes" id="UP000467130"/>
    </source>
</evidence>
<dbReference type="AlphaFoldDB" id="A0A7I7QCA6"/>